<proteinExistence type="predicted"/>
<organism evidence="1">
    <name type="scientific">marine sediment metagenome</name>
    <dbReference type="NCBI Taxonomy" id="412755"/>
    <lineage>
        <taxon>unclassified sequences</taxon>
        <taxon>metagenomes</taxon>
        <taxon>ecological metagenomes</taxon>
    </lineage>
</organism>
<dbReference type="EMBL" id="BART01002964">
    <property type="protein sequence ID" value="GAG70630.1"/>
    <property type="molecule type" value="Genomic_DNA"/>
</dbReference>
<feature type="non-terminal residue" evidence="1">
    <location>
        <position position="1"/>
    </location>
</feature>
<evidence type="ECO:0000313" key="1">
    <source>
        <dbReference type="EMBL" id="GAG70630.1"/>
    </source>
</evidence>
<accession>X0ZLR9</accession>
<comment type="caution">
    <text evidence="1">The sequence shown here is derived from an EMBL/GenBank/DDBJ whole genome shotgun (WGS) entry which is preliminary data.</text>
</comment>
<sequence>SKKSDKSYKEPFCKGFLSESDKRFELINRLNKFNDRLYFETSKSLLIFLEYVVPDLCDLVNGGFLISLF</sequence>
<dbReference type="AlphaFoldDB" id="X0ZLR9"/>
<protein>
    <submittedName>
        <fullName evidence="1">Uncharacterized protein</fullName>
    </submittedName>
</protein>
<reference evidence="1" key="1">
    <citation type="journal article" date="2014" name="Front. Microbiol.">
        <title>High frequency of phylogenetically diverse reductive dehalogenase-homologous genes in deep subseafloor sedimentary metagenomes.</title>
        <authorList>
            <person name="Kawai M."/>
            <person name="Futagami T."/>
            <person name="Toyoda A."/>
            <person name="Takaki Y."/>
            <person name="Nishi S."/>
            <person name="Hori S."/>
            <person name="Arai W."/>
            <person name="Tsubouchi T."/>
            <person name="Morono Y."/>
            <person name="Uchiyama I."/>
            <person name="Ito T."/>
            <person name="Fujiyama A."/>
            <person name="Inagaki F."/>
            <person name="Takami H."/>
        </authorList>
    </citation>
    <scope>NUCLEOTIDE SEQUENCE</scope>
    <source>
        <strain evidence="1">Expedition CK06-06</strain>
    </source>
</reference>
<gene>
    <name evidence="1" type="ORF">S01H4_08579</name>
</gene>
<name>X0ZLR9_9ZZZZ</name>